<organism evidence="2 3">
    <name type="scientific">Ohtaekwangia kribbensis</name>
    <dbReference type="NCBI Taxonomy" id="688913"/>
    <lineage>
        <taxon>Bacteria</taxon>
        <taxon>Pseudomonadati</taxon>
        <taxon>Bacteroidota</taxon>
        <taxon>Cytophagia</taxon>
        <taxon>Cytophagales</taxon>
        <taxon>Fulvivirgaceae</taxon>
        <taxon>Ohtaekwangia</taxon>
    </lineage>
</organism>
<dbReference type="SUPFAM" id="SSF55136">
    <property type="entry name" value="Probable bacterial effector-binding domain"/>
    <property type="match status" value="1"/>
</dbReference>
<dbReference type="Gene3D" id="3.20.80.10">
    <property type="entry name" value="Regulatory factor, effector binding domain"/>
    <property type="match status" value="1"/>
</dbReference>
<evidence type="ECO:0000259" key="1">
    <source>
        <dbReference type="Pfam" id="PF06445"/>
    </source>
</evidence>
<dbReference type="Proteomes" id="UP001597112">
    <property type="component" value="Unassembled WGS sequence"/>
</dbReference>
<reference evidence="3" key="1">
    <citation type="journal article" date="2019" name="Int. J. Syst. Evol. Microbiol.">
        <title>The Global Catalogue of Microorganisms (GCM) 10K type strain sequencing project: providing services to taxonomists for standard genome sequencing and annotation.</title>
        <authorList>
            <consortium name="The Broad Institute Genomics Platform"/>
            <consortium name="The Broad Institute Genome Sequencing Center for Infectious Disease"/>
            <person name="Wu L."/>
            <person name="Ma J."/>
        </authorList>
    </citation>
    <scope>NUCLEOTIDE SEQUENCE [LARGE SCALE GENOMIC DNA]</scope>
    <source>
        <strain evidence="3">CCUG 58938</strain>
    </source>
</reference>
<evidence type="ECO:0000313" key="3">
    <source>
        <dbReference type="Proteomes" id="UP001597112"/>
    </source>
</evidence>
<protein>
    <submittedName>
        <fullName evidence="2">GyrI-like domain-containing protein</fullName>
    </submittedName>
</protein>
<dbReference type="InterPro" id="IPR011256">
    <property type="entry name" value="Reg_factor_effector_dom_sf"/>
</dbReference>
<proteinExistence type="predicted"/>
<name>A0ABW3K168_9BACT</name>
<dbReference type="InterPro" id="IPR029442">
    <property type="entry name" value="GyrI-like"/>
</dbReference>
<dbReference type="RefSeq" id="WP_377575943.1">
    <property type="nucleotide sequence ID" value="NZ_JBHTKA010000001.1"/>
</dbReference>
<dbReference type="InterPro" id="IPR008319">
    <property type="entry name" value="GyrI-like_CCH_Lin2189-like"/>
</dbReference>
<keyword evidence="3" id="KW-1185">Reference proteome</keyword>
<comment type="caution">
    <text evidence="2">The sequence shown here is derived from an EMBL/GenBank/DDBJ whole genome shotgun (WGS) entry which is preliminary data.</text>
</comment>
<dbReference type="Pfam" id="PF06445">
    <property type="entry name" value="GyrI-like"/>
    <property type="match status" value="1"/>
</dbReference>
<feature type="domain" description="GyrI-like small molecule binding" evidence="1">
    <location>
        <begin position="133"/>
        <end position="203"/>
    </location>
</feature>
<sequence length="207" mass="24079">MEKLDLTKKFKSYYTAKQQPEIIELPSVPYLTITGKGDPSSRAFADKLETLYPVAYAIKFMAKATAHDFTVPKLEGLWWFDDERFGTLTMEEAPLRIPRDEWYWRLLIRMPDFVTEAMVEEAKATVSKKKNIPSVAETSLYTLAEGKVLQMLHVGPFDREPETLLQMQKFIEKHNLKKNGLHHEIYLSDFRKTAPEKLKTILREPVK</sequence>
<dbReference type="PIRSF" id="PIRSF031644">
    <property type="entry name" value="UCP031644"/>
    <property type="match status" value="1"/>
</dbReference>
<accession>A0ABW3K168</accession>
<gene>
    <name evidence="2" type="ORF">ACFQ21_05465</name>
</gene>
<evidence type="ECO:0000313" key="2">
    <source>
        <dbReference type="EMBL" id="MFD0998742.1"/>
    </source>
</evidence>
<dbReference type="EMBL" id="JBHTKA010000001">
    <property type="protein sequence ID" value="MFD0998742.1"/>
    <property type="molecule type" value="Genomic_DNA"/>
</dbReference>